<proteinExistence type="predicted"/>
<organism evidence="1 2">
    <name type="scientific">Colletotrichum orbiculare (strain 104-T / ATCC 96160 / CBS 514.97 / LARS 414 / MAFF 240422)</name>
    <name type="common">Cucumber anthracnose fungus</name>
    <name type="synonym">Colletotrichum lagenarium</name>
    <dbReference type="NCBI Taxonomy" id="1213857"/>
    <lineage>
        <taxon>Eukaryota</taxon>
        <taxon>Fungi</taxon>
        <taxon>Dikarya</taxon>
        <taxon>Ascomycota</taxon>
        <taxon>Pezizomycotina</taxon>
        <taxon>Sordariomycetes</taxon>
        <taxon>Hypocreomycetidae</taxon>
        <taxon>Glomerellales</taxon>
        <taxon>Glomerellaceae</taxon>
        <taxon>Colletotrichum</taxon>
        <taxon>Colletotrichum orbiculare species complex</taxon>
    </lineage>
</organism>
<gene>
    <name evidence="1" type="ORF">Cob_v008037</name>
</gene>
<evidence type="ECO:0000313" key="2">
    <source>
        <dbReference type="Proteomes" id="UP000014480"/>
    </source>
</evidence>
<evidence type="ECO:0000313" key="1">
    <source>
        <dbReference type="EMBL" id="TDZ18942.1"/>
    </source>
</evidence>
<dbReference type="EMBL" id="AMCV02000022">
    <property type="protein sequence ID" value="TDZ18942.1"/>
    <property type="molecule type" value="Genomic_DNA"/>
</dbReference>
<dbReference type="eggNOG" id="ENOG502STM3">
    <property type="taxonomic scope" value="Eukaryota"/>
</dbReference>
<dbReference type="OrthoDB" id="5342924at2759"/>
<dbReference type="STRING" id="1213857.N4VV17"/>
<keyword evidence="2" id="KW-1185">Reference proteome</keyword>
<reference evidence="2" key="2">
    <citation type="journal article" date="2019" name="Mol. Plant Microbe Interact.">
        <title>Genome sequence resources for four phytopathogenic fungi from the Colletotrichum orbiculare species complex.</title>
        <authorList>
            <person name="Gan P."/>
            <person name="Tsushima A."/>
            <person name="Narusaka M."/>
            <person name="Narusaka Y."/>
            <person name="Takano Y."/>
            <person name="Kubo Y."/>
            <person name="Shirasu K."/>
        </authorList>
    </citation>
    <scope>GENOME REANNOTATION</scope>
    <source>
        <strain evidence="2">104-T / ATCC 96160 / CBS 514.97 / LARS 414 / MAFF 240422</strain>
    </source>
</reference>
<protein>
    <submittedName>
        <fullName evidence="1">Uncharacterized protein</fullName>
    </submittedName>
</protein>
<dbReference type="Proteomes" id="UP000014480">
    <property type="component" value="Unassembled WGS sequence"/>
</dbReference>
<dbReference type="AlphaFoldDB" id="N4VV17"/>
<comment type="caution">
    <text evidence="1">The sequence shown here is derived from an EMBL/GenBank/DDBJ whole genome shotgun (WGS) entry which is preliminary data.</text>
</comment>
<reference evidence="2" key="1">
    <citation type="journal article" date="2013" name="New Phytol.">
        <title>Comparative genomic and transcriptomic analyses reveal the hemibiotrophic stage shift of Colletotrichum fungi.</title>
        <authorList>
            <person name="Gan P."/>
            <person name="Ikeda K."/>
            <person name="Irieda H."/>
            <person name="Narusaka M."/>
            <person name="O'Connell R.J."/>
            <person name="Narusaka Y."/>
            <person name="Takano Y."/>
            <person name="Kubo Y."/>
            <person name="Shirasu K."/>
        </authorList>
    </citation>
    <scope>NUCLEOTIDE SEQUENCE [LARGE SCALE GENOMIC DNA]</scope>
    <source>
        <strain evidence="2">104-T / ATCC 96160 / CBS 514.97 / LARS 414 / MAFF 240422</strain>
    </source>
</reference>
<dbReference type="HOGENOM" id="CLU_758653_0_0_1"/>
<accession>N4VV17</accession>
<name>N4VV17_COLOR</name>
<sequence>MSALSSATHKFDYPVDDLNCLGDTDCESLKLTQERLAFNTTYLDENIFANRSVVTRMFTKTGNDSSVVFLRGHVPETGPDNTTGTDFLIYICSMIGAWVPSNLTIDPRISDVLQSSFLPGNMRDLYNAKIPMNLKHIKFNDEWLDTLNPRWNITGETWATPLFSIVKDFSIRDSRNGSIHYLFAPTEPGNYSAAEVFLAKTFGVFLTEGLARADFGRATLLVKNVTESEVNYIDLNRRYGAMNGNRKLSKLESTEATLKIGQGEEEPLNRTFGEVLADIKAALHIGLHAEQYGYGTGEKRRTLTFAQALTCIYLGTLVLYAASVAVGLVLESLGLAFGGDSLRISSVIPWAAAHLPDQSGTIWGL</sequence>